<feature type="compositionally biased region" description="Basic and acidic residues" evidence="1">
    <location>
        <begin position="136"/>
        <end position="157"/>
    </location>
</feature>
<sequence length="176" mass="21018">MIKYVLQDLLNIRNMREDEAQQGITVAKYKVEEAARAIQDKIKEKEEYVAWRLKREIELYDGIKGKKVKLRDLDDLKERIFMLRQRDLAFEKAIEDAKRAKVDAEKAVEVAIQKHKAAIKERQKIDEHKKIWLEEKLAEENDKQEKEAEDFTKRKDEDNPDDDDDDADEDWLSNDW</sequence>
<evidence type="ECO:0000313" key="2">
    <source>
        <dbReference type="EMBL" id="MBO1322596.1"/>
    </source>
</evidence>
<evidence type="ECO:0000313" key="3">
    <source>
        <dbReference type="Proteomes" id="UP000664417"/>
    </source>
</evidence>
<dbReference type="AlphaFoldDB" id="A0A8J7U8I9"/>
<keyword evidence="3" id="KW-1185">Reference proteome</keyword>
<dbReference type="EMBL" id="JAFREP010000039">
    <property type="protein sequence ID" value="MBO1322596.1"/>
    <property type="molecule type" value="Genomic_DNA"/>
</dbReference>
<name>A0A8J7U8I9_9BACT</name>
<organism evidence="2 3">
    <name type="scientific">Acanthopleuribacter pedis</name>
    <dbReference type="NCBI Taxonomy" id="442870"/>
    <lineage>
        <taxon>Bacteria</taxon>
        <taxon>Pseudomonadati</taxon>
        <taxon>Acidobacteriota</taxon>
        <taxon>Holophagae</taxon>
        <taxon>Acanthopleuribacterales</taxon>
        <taxon>Acanthopleuribacteraceae</taxon>
        <taxon>Acanthopleuribacter</taxon>
    </lineage>
</organism>
<reference evidence="2" key="1">
    <citation type="submission" date="2021-03" db="EMBL/GenBank/DDBJ databases">
        <authorList>
            <person name="Wang G."/>
        </authorList>
    </citation>
    <scope>NUCLEOTIDE SEQUENCE</scope>
    <source>
        <strain evidence="2">KCTC 12899</strain>
    </source>
</reference>
<feature type="region of interest" description="Disordered" evidence="1">
    <location>
        <begin position="136"/>
        <end position="176"/>
    </location>
</feature>
<dbReference type="Gene3D" id="1.10.287.1700">
    <property type="match status" value="1"/>
</dbReference>
<dbReference type="Pfam" id="PF07321">
    <property type="entry name" value="YscO"/>
    <property type="match status" value="1"/>
</dbReference>
<evidence type="ECO:0000256" key="1">
    <source>
        <dbReference type="SAM" id="MobiDB-lite"/>
    </source>
</evidence>
<dbReference type="Proteomes" id="UP000664417">
    <property type="component" value="Unassembled WGS sequence"/>
</dbReference>
<feature type="compositionally biased region" description="Acidic residues" evidence="1">
    <location>
        <begin position="158"/>
        <end position="176"/>
    </location>
</feature>
<dbReference type="RefSeq" id="WP_207862569.1">
    <property type="nucleotide sequence ID" value="NZ_JAFREP010000039.1"/>
</dbReference>
<comment type="caution">
    <text evidence="2">The sequence shown here is derived from an EMBL/GenBank/DDBJ whole genome shotgun (WGS) entry which is preliminary data.</text>
</comment>
<protein>
    <submittedName>
        <fullName evidence="2">YscO family type III secretion system apparatus protein</fullName>
    </submittedName>
</protein>
<gene>
    <name evidence="2" type="ORF">J3U88_29250</name>
</gene>
<dbReference type="InterPro" id="IPR053716">
    <property type="entry name" value="Flag_assembly_chemotaxis_eff"/>
</dbReference>
<proteinExistence type="predicted"/>
<accession>A0A8J7U8I9</accession>
<dbReference type="InterPro" id="IPR009929">
    <property type="entry name" value="T3SS_YscO"/>
</dbReference>